<feature type="transmembrane region" description="Helical" evidence="12">
    <location>
        <begin position="133"/>
        <end position="149"/>
    </location>
</feature>
<dbReference type="Pfam" id="PF00953">
    <property type="entry name" value="Glycos_transf_4"/>
    <property type="match status" value="1"/>
</dbReference>
<dbReference type="PROSITE" id="PS01347">
    <property type="entry name" value="MRAY_1"/>
    <property type="match status" value="1"/>
</dbReference>
<protein>
    <recommendedName>
        <fullName evidence="12 13">Phospho-N-acetylmuramoyl-pentapeptide-transferase</fullName>
        <ecNumber evidence="12 13">2.7.8.13</ecNumber>
    </recommendedName>
    <alternativeName>
        <fullName evidence="12">UDP-MurNAc-pentapeptide phosphotransferase</fullName>
    </alternativeName>
</protein>
<feature type="transmembrane region" description="Helical" evidence="12">
    <location>
        <begin position="197"/>
        <end position="216"/>
    </location>
</feature>
<feature type="binding site" evidence="14">
    <location>
        <position position="264"/>
    </location>
    <ligand>
        <name>Mg(2+)</name>
        <dbReference type="ChEBI" id="CHEBI:18420"/>
    </ligand>
</feature>
<dbReference type="UniPathway" id="UPA00219"/>
<evidence type="ECO:0000256" key="11">
    <source>
        <dbReference type="ARBA" id="ARBA00023316"/>
    </source>
</evidence>
<evidence type="ECO:0000256" key="3">
    <source>
        <dbReference type="ARBA" id="ARBA00022618"/>
    </source>
</evidence>
<evidence type="ECO:0000256" key="6">
    <source>
        <dbReference type="ARBA" id="ARBA00022960"/>
    </source>
</evidence>
<dbReference type="GO" id="GO:0005886">
    <property type="term" value="C:plasma membrane"/>
    <property type="evidence" value="ECO:0007669"/>
    <property type="project" value="UniProtKB-SubCell"/>
</dbReference>
<dbReference type="Pfam" id="PF10555">
    <property type="entry name" value="MraY_sig1"/>
    <property type="match status" value="1"/>
</dbReference>
<keyword evidence="7 12" id="KW-0573">Peptidoglycan synthesis</keyword>
<accession>A0A6N6N4J1</accession>
<feature type="transmembrane region" description="Helical" evidence="12">
    <location>
        <begin position="27"/>
        <end position="48"/>
    </location>
</feature>
<keyword evidence="6 12" id="KW-0133">Cell shape</keyword>
<dbReference type="PANTHER" id="PTHR22926">
    <property type="entry name" value="PHOSPHO-N-ACETYLMURAMOYL-PENTAPEPTIDE-TRANSFERASE"/>
    <property type="match status" value="1"/>
</dbReference>
<feature type="binding site" evidence="14">
    <location>
        <position position="189"/>
    </location>
    <ligand>
        <name>Mg(2+)</name>
        <dbReference type="ChEBI" id="CHEBI:18420"/>
    </ligand>
</feature>
<comment type="function">
    <text evidence="12">Catalyzes the initial step of the lipid cycle reactions in the biosynthesis of the cell wall peptidoglycan: transfers peptidoglycan precursor phospho-MurNAc-pentapeptide from UDP-MurNAc-pentapeptide onto the lipid carrier undecaprenyl phosphate, yielding undecaprenyl-pyrophosphoryl-MurNAc-pentapeptide, known as lipid I.</text>
</comment>
<evidence type="ECO:0000256" key="14">
    <source>
        <dbReference type="PIRSR" id="PIRSR600715-1"/>
    </source>
</evidence>
<dbReference type="InterPro" id="IPR000715">
    <property type="entry name" value="Glycosyl_transferase_4"/>
</dbReference>
<keyword evidence="5 12" id="KW-0812">Transmembrane</keyword>
<dbReference type="InterPro" id="IPR003524">
    <property type="entry name" value="PNAcMuramoyl-5peptid_Trfase"/>
</dbReference>
<comment type="similarity">
    <text evidence="2 12">Belongs to the glycosyltransferase 4 family. MraY subfamily.</text>
</comment>
<reference evidence="15 16" key="1">
    <citation type="journal article" date="2017" name="Int. J. Syst. Evol. Microbiol.">
        <title>Desulfovibrio senegalensis sp. nov., a mesophilic sulfate reducer isolated from marine sediment.</title>
        <authorList>
            <person name="Thioye A."/>
            <person name="Gam Z.B.A."/>
            <person name="Mbengue M."/>
            <person name="Cayol J.L."/>
            <person name="Joseph-Bartoli M."/>
            <person name="Toure-Kane C."/>
            <person name="Labat M."/>
        </authorList>
    </citation>
    <scope>NUCLEOTIDE SEQUENCE [LARGE SCALE GENOMIC DNA]</scope>
    <source>
        <strain evidence="15 16">DSM 101509</strain>
    </source>
</reference>
<dbReference type="GO" id="GO:0051301">
    <property type="term" value="P:cell division"/>
    <property type="evidence" value="ECO:0007669"/>
    <property type="project" value="UniProtKB-KW"/>
</dbReference>
<evidence type="ECO:0000256" key="9">
    <source>
        <dbReference type="ARBA" id="ARBA00023136"/>
    </source>
</evidence>
<dbReference type="OrthoDB" id="9805475at2"/>
<dbReference type="EC" id="2.7.8.13" evidence="12 13"/>
<dbReference type="GO" id="GO:0046872">
    <property type="term" value="F:metal ion binding"/>
    <property type="evidence" value="ECO:0007669"/>
    <property type="project" value="UniProtKB-KW"/>
</dbReference>
<gene>
    <name evidence="12" type="primary">mraY</name>
    <name evidence="15" type="ORF">F8A88_06645</name>
</gene>
<feature type="transmembrane region" description="Helical" evidence="12">
    <location>
        <begin position="169"/>
        <end position="190"/>
    </location>
</feature>
<evidence type="ECO:0000256" key="4">
    <source>
        <dbReference type="ARBA" id="ARBA00022679"/>
    </source>
</evidence>
<evidence type="ECO:0000256" key="1">
    <source>
        <dbReference type="ARBA" id="ARBA00004141"/>
    </source>
</evidence>
<dbReference type="NCBIfam" id="TIGR00445">
    <property type="entry name" value="mraY"/>
    <property type="match status" value="1"/>
</dbReference>
<comment type="caution">
    <text evidence="15">The sequence shown here is derived from an EMBL/GenBank/DDBJ whole genome shotgun (WGS) entry which is preliminary data.</text>
</comment>
<keyword evidence="8 12" id="KW-1133">Transmembrane helix</keyword>
<evidence type="ECO:0000313" key="16">
    <source>
        <dbReference type="Proteomes" id="UP000438699"/>
    </source>
</evidence>
<keyword evidence="12 14" id="KW-0460">Magnesium</keyword>
<dbReference type="GO" id="GO:0071555">
    <property type="term" value="P:cell wall organization"/>
    <property type="evidence" value="ECO:0007669"/>
    <property type="project" value="UniProtKB-KW"/>
</dbReference>
<dbReference type="RefSeq" id="WP_151150360.1">
    <property type="nucleotide sequence ID" value="NZ_WAIE01000002.1"/>
</dbReference>
<dbReference type="HAMAP" id="MF_00038">
    <property type="entry name" value="MraY"/>
    <property type="match status" value="1"/>
</dbReference>
<feature type="transmembrane region" description="Helical" evidence="12">
    <location>
        <begin position="285"/>
        <end position="308"/>
    </location>
</feature>
<dbReference type="CDD" id="cd06852">
    <property type="entry name" value="GT_MraY"/>
    <property type="match status" value="1"/>
</dbReference>
<keyword evidence="12 14" id="KW-0479">Metal-binding</keyword>
<feature type="transmembrane region" description="Helical" evidence="12">
    <location>
        <begin position="96"/>
        <end position="113"/>
    </location>
</feature>
<comment type="cofactor">
    <cofactor evidence="12 14">
        <name>Mg(2+)</name>
        <dbReference type="ChEBI" id="CHEBI:18420"/>
    </cofactor>
</comment>
<evidence type="ECO:0000256" key="10">
    <source>
        <dbReference type="ARBA" id="ARBA00023306"/>
    </source>
</evidence>
<keyword evidence="10 12" id="KW-0131">Cell cycle</keyword>
<dbReference type="AlphaFoldDB" id="A0A6N6N4J1"/>
<comment type="subcellular location">
    <subcellularLocation>
        <location evidence="12">Cell membrane</location>
        <topology evidence="12">Multi-pass membrane protein</topology>
    </subcellularLocation>
    <subcellularLocation>
        <location evidence="1">Membrane</location>
        <topology evidence="1">Multi-pass membrane protein</topology>
    </subcellularLocation>
</comment>
<dbReference type="GO" id="GO:0008360">
    <property type="term" value="P:regulation of cell shape"/>
    <property type="evidence" value="ECO:0007669"/>
    <property type="project" value="UniProtKB-KW"/>
</dbReference>
<feature type="transmembrane region" description="Helical" evidence="12">
    <location>
        <begin position="260"/>
        <end position="279"/>
    </location>
</feature>
<dbReference type="InterPro" id="IPR018480">
    <property type="entry name" value="PNAcMuramoyl-5peptid_Trfase_CS"/>
</dbReference>
<keyword evidence="12" id="KW-1003">Cell membrane</keyword>
<evidence type="ECO:0000256" key="12">
    <source>
        <dbReference type="HAMAP-Rule" id="MF_00038"/>
    </source>
</evidence>
<dbReference type="PROSITE" id="PS01348">
    <property type="entry name" value="MRAY_2"/>
    <property type="match status" value="1"/>
</dbReference>
<keyword evidence="4 12" id="KW-0808">Transferase</keyword>
<evidence type="ECO:0000256" key="8">
    <source>
        <dbReference type="ARBA" id="ARBA00022989"/>
    </source>
</evidence>
<dbReference type="Proteomes" id="UP000438699">
    <property type="component" value="Unassembled WGS sequence"/>
</dbReference>
<sequence>MIYHLLYPLSAEVGAFNVFRYITFRSIWALLTALIISILFGPMMIRWLKRLKFGQYIREDGPAHQQKQGTPTMGGLMILFSVLLSCLLWADLTNHYVLLTMFVFAGFGAVGFADDYIKVVKKRNLGLSSKAKFISQILVASAAIAVLIHEPNYSTMLSVPFFKNWLPNLGWFYLPFALLVLVGSSNAVNLTDGLDGLAIGPMVVAMACFAIFTYVSGHTGIAQYLSVPTLPGIGEVTVFCGAMVGAGLGFLWFNAYPAQVFMGDTGSLALGGALGFVAVLAKQELLLVIVGGVFVFETLSVIIQVGYFRMTGGKRIFRMAPLHHHFELKGIPESKIIIRFWIFSILMALMALSTLKLR</sequence>
<comment type="pathway">
    <text evidence="12">Cell wall biogenesis; peptidoglycan biosynthesis.</text>
</comment>
<feature type="transmembrane region" description="Helical" evidence="12">
    <location>
        <begin position="236"/>
        <end position="253"/>
    </location>
</feature>
<evidence type="ECO:0000256" key="13">
    <source>
        <dbReference type="NCBIfam" id="TIGR00445"/>
    </source>
</evidence>
<dbReference type="EMBL" id="WAIE01000002">
    <property type="protein sequence ID" value="KAB1442138.1"/>
    <property type="molecule type" value="Genomic_DNA"/>
</dbReference>
<keyword evidence="11 12" id="KW-0961">Cell wall biogenesis/degradation</keyword>
<proteinExistence type="inferred from homology"/>
<dbReference type="GO" id="GO:0008963">
    <property type="term" value="F:phospho-N-acetylmuramoyl-pentapeptide-transferase activity"/>
    <property type="evidence" value="ECO:0007669"/>
    <property type="project" value="UniProtKB-UniRule"/>
</dbReference>
<keyword evidence="9 12" id="KW-0472">Membrane</keyword>
<evidence type="ECO:0000256" key="7">
    <source>
        <dbReference type="ARBA" id="ARBA00022984"/>
    </source>
</evidence>
<evidence type="ECO:0000256" key="2">
    <source>
        <dbReference type="ARBA" id="ARBA00005583"/>
    </source>
</evidence>
<keyword evidence="3 12" id="KW-0132">Cell division</keyword>
<feature type="transmembrane region" description="Helical" evidence="12">
    <location>
        <begin position="336"/>
        <end position="355"/>
    </location>
</feature>
<evidence type="ECO:0000313" key="15">
    <source>
        <dbReference type="EMBL" id="KAB1442138.1"/>
    </source>
</evidence>
<comment type="catalytic activity">
    <reaction evidence="12">
        <text>UDP-N-acetyl-alpha-D-muramoyl-L-alanyl-gamma-D-glutamyl-meso-2,6-diaminopimeloyl-D-alanyl-D-alanine + di-trans,octa-cis-undecaprenyl phosphate = di-trans,octa-cis-undecaprenyl diphospho-N-acetyl-alpha-D-muramoyl-L-alanyl-D-glutamyl-meso-2,6-diaminopimeloyl-D-alanyl-D-alanine + UMP</text>
        <dbReference type="Rhea" id="RHEA:28386"/>
        <dbReference type="ChEBI" id="CHEBI:57865"/>
        <dbReference type="ChEBI" id="CHEBI:60392"/>
        <dbReference type="ChEBI" id="CHEBI:61386"/>
        <dbReference type="ChEBI" id="CHEBI:61387"/>
        <dbReference type="EC" id="2.7.8.13"/>
    </reaction>
</comment>
<dbReference type="PANTHER" id="PTHR22926:SF5">
    <property type="entry name" value="PHOSPHO-N-ACETYLMURAMOYL-PENTAPEPTIDE-TRANSFERASE HOMOLOG"/>
    <property type="match status" value="1"/>
</dbReference>
<evidence type="ECO:0000256" key="5">
    <source>
        <dbReference type="ARBA" id="ARBA00022692"/>
    </source>
</evidence>
<keyword evidence="16" id="KW-1185">Reference proteome</keyword>
<dbReference type="GO" id="GO:0009252">
    <property type="term" value="P:peptidoglycan biosynthetic process"/>
    <property type="evidence" value="ECO:0007669"/>
    <property type="project" value="UniProtKB-UniRule"/>
</dbReference>
<feature type="transmembrane region" description="Helical" evidence="12">
    <location>
        <begin position="69"/>
        <end position="90"/>
    </location>
</feature>
<name>A0A6N6N4J1_9BACT</name>
<organism evidence="15 16">
    <name type="scientific">Pseudodesulfovibrio senegalensis</name>
    <dbReference type="NCBI Taxonomy" id="1721087"/>
    <lineage>
        <taxon>Bacteria</taxon>
        <taxon>Pseudomonadati</taxon>
        <taxon>Thermodesulfobacteriota</taxon>
        <taxon>Desulfovibrionia</taxon>
        <taxon>Desulfovibrionales</taxon>
        <taxon>Desulfovibrionaceae</taxon>
    </lineage>
</organism>